<name>A0AAF0J3S3_9BASI</name>
<keyword evidence="2" id="KW-1185">Reference proteome</keyword>
<evidence type="ECO:0000313" key="1">
    <source>
        <dbReference type="EMBL" id="WFD27173.1"/>
    </source>
</evidence>
<dbReference type="Proteomes" id="UP001213623">
    <property type="component" value="Chromosome 3"/>
</dbReference>
<reference evidence="1" key="1">
    <citation type="submission" date="2023-03" db="EMBL/GenBank/DDBJ databases">
        <title>Mating type loci evolution in Malassezia.</title>
        <authorList>
            <person name="Coelho M.A."/>
        </authorList>
    </citation>
    <scope>NUCLEOTIDE SEQUENCE</scope>
    <source>
        <strain evidence="1">CBS 9557</strain>
    </source>
</reference>
<proteinExistence type="predicted"/>
<dbReference type="AlphaFoldDB" id="A0AAF0J3S3"/>
<accession>A0AAF0J3S3</accession>
<gene>
    <name evidence="1" type="ORF">MNAN1_002169</name>
</gene>
<protein>
    <submittedName>
        <fullName evidence="1">Uncharacterized protein</fullName>
    </submittedName>
</protein>
<organism evidence="1 2">
    <name type="scientific">Malassezia nana</name>
    <dbReference type="NCBI Taxonomy" id="180528"/>
    <lineage>
        <taxon>Eukaryota</taxon>
        <taxon>Fungi</taxon>
        <taxon>Dikarya</taxon>
        <taxon>Basidiomycota</taxon>
        <taxon>Ustilaginomycotina</taxon>
        <taxon>Malasseziomycetes</taxon>
        <taxon>Malasseziales</taxon>
        <taxon>Malasseziaceae</taxon>
        <taxon>Malassezia</taxon>
    </lineage>
</organism>
<dbReference type="EMBL" id="CP119894">
    <property type="protein sequence ID" value="WFD27173.1"/>
    <property type="molecule type" value="Genomic_DNA"/>
</dbReference>
<evidence type="ECO:0000313" key="2">
    <source>
        <dbReference type="Proteomes" id="UP001213623"/>
    </source>
</evidence>
<sequence length="155" mass="17461">MRVLVALIILFLPLMRETWKSIDFMATCAGLLFFLVAFETITKVGAVGRRFDQNNSNLVLRAKRNRSALKDPKKAASIRQARSELLEMKAIKNTTLEGGIPDINKRLYLHNNLSWHPYDGLTLAETGEEDVGMEGELGHLQSKELSSGQRWAYIA</sequence>